<dbReference type="InterPro" id="IPR005894">
    <property type="entry name" value="DrrA"/>
</dbReference>
<evidence type="ECO:0000259" key="6">
    <source>
        <dbReference type="PROSITE" id="PS50893"/>
    </source>
</evidence>
<dbReference type="GO" id="GO:0016887">
    <property type="term" value="F:ATP hydrolysis activity"/>
    <property type="evidence" value="ECO:0007669"/>
    <property type="project" value="InterPro"/>
</dbReference>
<comment type="similarity">
    <text evidence="5">Belongs to the ABC transporter superfamily. Drug exporter-1 (DrugE1) (TC 3.A.1.105) family.</text>
</comment>
<dbReference type="OrthoDB" id="9804819at2"/>
<dbReference type="RefSeq" id="WP_155840397.1">
    <property type="nucleotide sequence ID" value="NZ_BAAAIA010000009.1"/>
</dbReference>
<evidence type="ECO:0000256" key="2">
    <source>
        <dbReference type="ARBA" id="ARBA00022448"/>
    </source>
</evidence>
<gene>
    <name evidence="7" type="ORF">GLX25_01335</name>
</gene>
<dbReference type="Pfam" id="PF00005">
    <property type="entry name" value="ABC_tran"/>
    <property type="match status" value="1"/>
</dbReference>
<dbReference type="InterPro" id="IPR025302">
    <property type="entry name" value="DrrA1/2-like_C"/>
</dbReference>
<keyword evidence="3" id="KW-0547">Nucleotide-binding</keyword>
<dbReference type="SMART" id="SM00382">
    <property type="entry name" value="AAA"/>
    <property type="match status" value="1"/>
</dbReference>
<keyword evidence="2" id="KW-0813">Transport</keyword>
<comment type="subcellular location">
    <subcellularLocation>
        <location evidence="1">Cell membrane</location>
        <topology evidence="1">Peripheral membrane protein</topology>
        <orientation evidence="1">Cytoplasmic side</orientation>
    </subcellularLocation>
</comment>
<dbReference type="InterPro" id="IPR003439">
    <property type="entry name" value="ABC_transporter-like_ATP-bd"/>
</dbReference>
<dbReference type="PANTHER" id="PTHR43582:SF5">
    <property type="entry name" value="ABC TRANSPORTER"/>
    <property type="match status" value="1"/>
</dbReference>
<evidence type="ECO:0000313" key="7">
    <source>
        <dbReference type="EMBL" id="MUN05762.1"/>
    </source>
</evidence>
<reference evidence="7 8" key="1">
    <citation type="submission" date="2019-11" db="EMBL/GenBank/DDBJ databases">
        <title>Agromyces kandeliae sp. nov., isolated from mangrove soil.</title>
        <authorList>
            <person name="Wang R."/>
        </authorList>
    </citation>
    <scope>NUCLEOTIDE SEQUENCE [LARGE SCALE GENOMIC DNA]</scope>
    <source>
        <strain evidence="7 8">JCM 11431</strain>
    </source>
</reference>
<dbReference type="PROSITE" id="PS00211">
    <property type="entry name" value="ABC_TRANSPORTER_1"/>
    <property type="match status" value="1"/>
</dbReference>
<dbReference type="NCBIfam" id="TIGR01188">
    <property type="entry name" value="drrA"/>
    <property type="match status" value="1"/>
</dbReference>
<dbReference type="InterPro" id="IPR027417">
    <property type="entry name" value="P-loop_NTPase"/>
</dbReference>
<evidence type="ECO:0000256" key="1">
    <source>
        <dbReference type="ARBA" id="ARBA00004413"/>
    </source>
</evidence>
<dbReference type="InterPro" id="IPR017871">
    <property type="entry name" value="ABC_transporter-like_CS"/>
</dbReference>
<dbReference type="GO" id="GO:0043215">
    <property type="term" value="P:daunorubicin transport"/>
    <property type="evidence" value="ECO:0007669"/>
    <property type="project" value="InterPro"/>
</dbReference>
<dbReference type="PANTHER" id="PTHR43582">
    <property type="entry name" value="LINEARMYCIN RESISTANCE ATP-BINDING PROTEIN LNRL"/>
    <property type="match status" value="1"/>
</dbReference>
<protein>
    <submittedName>
        <fullName evidence="7">ATP-binding cassette domain-containing protein</fullName>
    </submittedName>
</protein>
<dbReference type="Proteomes" id="UP000480122">
    <property type="component" value="Unassembled WGS sequence"/>
</dbReference>
<proteinExistence type="inferred from homology"/>
<dbReference type="EMBL" id="WODA01000002">
    <property type="protein sequence ID" value="MUN05762.1"/>
    <property type="molecule type" value="Genomic_DNA"/>
</dbReference>
<comment type="caution">
    <text evidence="7">The sequence shown here is derived from an EMBL/GenBank/DDBJ whole genome shotgun (WGS) entry which is preliminary data.</text>
</comment>
<keyword evidence="4 7" id="KW-0067">ATP-binding</keyword>
<sequence>MPAIATQALSRRFGEFTAVDSLDVSVEEGEIYGFLGPNGAGKSTTVRMLVTLLKPTSGDATVAGSSVTDHPGDVRLRIGAALQSTALDPNQTGRELLALQARLYGLGRGRARRRIDELVELVDIGDAVDARISTYSGGMRRRIDLAAALVHSPEILFLDEPTTGLDPLSRARVWEEVRRLNAEAGVTVFLTTQYLEEADRLADRVAIIDRGRIAAEGTPVELKRTVGTDVILVRTPAADDALVRRLQEIPGVDRVDRHGHDLTIAAQDGSRAVGPVAVALHQAGVDVEELVLRTASLDDVFLEVTGTRFASDDEEQES</sequence>
<dbReference type="GO" id="GO:0005524">
    <property type="term" value="F:ATP binding"/>
    <property type="evidence" value="ECO:0007669"/>
    <property type="project" value="UniProtKB-KW"/>
</dbReference>
<accession>A0A7C9HI20</accession>
<evidence type="ECO:0000313" key="8">
    <source>
        <dbReference type="Proteomes" id="UP000480122"/>
    </source>
</evidence>
<evidence type="ECO:0000256" key="4">
    <source>
        <dbReference type="ARBA" id="ARBA00022840"/>
    </source>
</evidence>
<dbReference type="Gene3D" id="3.40.50.300">
    <property type="entry name" value="P-loop containing nucleotide triphosphate hydrolases"/>
    <property type="match status" value="1"/>
</dbReference>
<evidence type="ECO:0000256" key="5">
    <source>
        <dbReference type="ARBA" id="ARBA00049985"/>
    </source>
</evidence>
<dbReference type="InterPro" id="IPR003593">
    <property type="entry name" value="AAA+_ATPase"/>
</dbReference>
<dbReference type="Pfam" id="PF13732">
    <property type="entry name" value="DrrA1-3_C"/>
    <property type="match status" value="1"/>
</dbReference>
<dbReference type="PROSITE" id="PS50893">
    <property type="entry name" value="ABC_TRANSPORTER_2"/>
    <property type="match status" value="1"/>
</dbReference>
<dbReference type="AlphaFoldDB" id="A0A7C9HI20"/>
<dbReference type="GO" id="GO:1900753">
    <property type="term" value="P:doxorubicin transport"/>
    <property type="evidence" value="ECO:0007669"/>
    <property type="project" value="InterPro"/>
</dbReference>
<name>A0A7C9HI20_9MICO</name>
<dbReference type="SUPFAM" id="SSF52540">
    <property type="entry name" value="P-loop containing nucleoside triphosphate hydrolases"/>
    <property type="match status" value="1"/>
</dbReference>
<organism evidence="7 8">
    <name type="scientific">Agromyces luteolus</name>
    <dbReference type="NCBI Taxonomy" id="88373"/>
    <lineage>
        <taxon>Bacteria</taxon>
        <taxon>Bacillati</taxon>
        <taxon>Actinomycetota</taxon>
        <taxon>Actinomycetes</taxon>
        <taxon>Micrococcales</taxon>
        <taxon>Microbacteriaceae</taxon>
        <taxon>Agromyces</taxon>
    </lineage>
</organism>
<evidence type="ECO:0000256" key="3">
    <source>
        <dbReference type="ARBA" id="ARBA00022741"/>
    </source>
</evidence>
<keyword evidence="8" id="KW-1185">Reference proteome</keyword>
<feature type="domain" description="ABC transporter" evidence="6">
    <location>
        <begin position="4"/>
        <end position="235"/>
    </location>
</feature>
<dbReference type="GO" id="GO:0005886">
    <property type="term" value="C:plasma membrane"/>
    <property type="evidence" value="ECO:0007669"/>
    <property type="project" value="UniProtKB-SubCell"/>
</dbReference>